<evidence type="ECO:0000256" key="2">
    <source>
        <dbReference type="SAM" id="Coils"/>
    </source>
</evidence>
<dbReference type="AlphaFoldDB" id="A0A060W8E0"/>
<accession>A0A060W8E0</accession>
<dbReference type="EMBL" id="FR904434">
    <property type="protein sequence ID" value="CDQ63251.1"/>
    <property type="molecule type" value="Genomic_DNA"/>
</dbReference>
<dbReference type="InterPro" id="IPR049258">
    <property type="entry name" value="ODAD1_CC"/>
</dbReference>
<feature type="domain" description="ODAD1 central coiled coil region" evidence="4">
    <location>
        <begin position="72"/>
        <end position="354"/>
    </location>
</feature>
<sequence>MPPQNPKKTDNLHEQHQRLLVDNDSYLVAIRKQKEHLASLDTKMKEMQTKLLQRKKEMGGRIRSLKRPLHQRKHIRIMEVRVNQATKSFDKLLCSNQALRDEIDHLRRQRCSFALMYQRLSRELLSQHNVMEDLVEKSVLAYDQRSEALARMLAVRERSKKDTSLCNTEMTELKRVIDHEIKLRSFMVQKSKESVPIGEDEEAKKRRAEQAQRDRMGGESLETYQAVHRLLVEVSGNSDLRQLGRTFVENEEKGFAYFNYINELNNNSTMLKDRINKLKTEILHFELENKQYDQQWQGQLKELERELEQRRGRANNLESQYTVVLKFLDQHKTAIAHLFNKMKCNPASIIGKLGCSAQVTDDNVTQFIGILEEEMHQLLMFLSQCSYKEAEEMELPPQNLLLVSCSLLPAVTSSATEAPSFDDSTTEALLGLGSEQPLDFQTLRERVLPRVMHTEQGKVPKAPSAPLRGKKKVGFNPNSILLILFSTHTDVINPCCKLLLVMKPYRLKGIDFVYYLFTTQCGATVM</sequence>
<evidence type="ECO:0000256" key="1">
    <source>
        <dbReference type="ARBA" id="ARBA00023054"/>
    </source>
</evidence>
<dbReference type="Proteomes" id="UP000193380">
    <property type="component" value="Unassembled WGS sequence"/>
</dbReference>
<reference evidence="5" key="1">
    <citation type="journal article" date="2014" name="Nat. Commun.">
        <title>The rainbow trout genome provides novel insights into evolution after whole-genome duplication in vertebrates.</title>
        <authorList>
            <person name="Berthelot C."/>
            <person name="Brunet F."/>
            <person name="Chalopin D."/>
            <person name="Juanchich A."/>
            <person name="Bernard M."/>
            <person name="Noel B."/>
            <person name="Bento P."/>
            <person name="Da Silva C."/>
            <person name="Labadie K."/>
            <person name="Alberti A."/>
            <person name="Aury J.M."/>
            <person name="Louis A."/>
            <person name="Dehais P."/>
            <person name="Bardou P."/>
            <person name="Montfort J."/>
            <person name="Klopp C."/>
            <person name="Cabau C."/>
            <person name="Gaspin C."/>
            <person name="Thorgaard G.H."/>
            <person name="Boussaha M."/>
            <person name="Quillet E."/>
            <person name="Guyomard R."/>
            <person name="Galiana D."/>
            <person name="Bobe J."/>
            <person name="Volff J.N."/>
            <person name="Genet C."/>
            <person name="Wincker P."/>
            <person name="Jaillon O."/>
            <person name="Roest Crollius H."/>
            <person name="Guiguen Y."/>
        </authorList>
    </citation>
    <scope>NUCLEOTIDE SEQUENCE [LARGE SCALE GENOMIC DNA]</scope>
</reference>
<evidence type="ECO:0000313" key="6">
    <source>
        <dbReference type="Proteomes" id="UP000193380"/>
    </source>
</evidence>
<evidence type="ECO:0000256" key="3">
    <source>
        <dbReference type="SAM" id="MobiDB-lite"/>
    </source>
</evidence>
<dbReference type="PANTHER" id="PTHR21694">
    <property type="entry name" value="COILED-COIL DOMAIN-CONTAINING PROTEIN 63"/>
    <property type="match status" value="1"/>
</dbReference>
<name>A0A060W8E0_ONCMY</name>
<feature type="compositionally biased region" description="Basic and acidic residues" evidence="3">
    <location>
        <begin position="202"/>
        <end position="217"/>
    </location>
</feature>
<dbReference type="GO" id="GO:0036158">
    <property type="term" value="P:outer dynein arm assembly"/>
    <property type="evidence" value="ECO:0007669"/>
    <property type="project" value="TreeGrafter"/>
</dbReference>
<organism evidence="5 6">
    <name type="scientific">Oncorhynchus mykiss</name>
    <name type="common">Rainbow trout</name>
    <name type="synonym">Salmo gairdneri</name>
    <dbReference type="NCBI Taxonomy" id="8022"/>
    <lineage>
        <taxon>Eukaryota</taxon>
        <taxon>Metazoa</taxon>
        <taxon>Chordata</taxon>
        <taxon>Craniata</taxon>
        <taxon>Vertebrata</taxon>
        <taxon>Euteleostomi</taxon>
        <taxon>Actinopterygii</taxon>
        <taxon>Neopterygii</taxon>
        <taxon>Teleostei</taxon>
        <taxon>Protacanthopterygii</taxon>
        <taxon>Salmoniformes</taxon>
        <taxon>Salmonidae</taxon>
        <taxon>Salmoninae</taxon>
        <taxon>Oncorhynchus</taxon>
    </lineage>
</organism>
<dbReference type="InterPro" id="IPR051876">
    <property type="entry name" value="ODA-DC/CCD"/>
</dbReference>
<evidence type="ECO:0000313" key="5">
    <source>
        <dbReference type="EMBL" id="CDQ63251.1"/>
    </source>
</evidence>
<dbReference type="PaxDb" id="8022-A0A060W8E0"/>
<dbReference type="PANTHER" id="PTHR21694:SF18">
    <property type="entry name" value="COILED-COIL DOMAIN-CONTAINING PROTEIN 63"/>
    <property type="match status" value="1"/>
</dbReference>
<dbReference type="STRING" id="8022.A0A060W8E0"/>
<keyword evidence="1 2" id="KW-0175">Coiled coil</keyword>
<dbReference type="Pfam" id="PF21773">
    <property type="entry name" value="ODAD1_CC"/>
    <property type="match status" value="1"/>
</dbReference>
<dbReference type="GO" id="GO:0005930">
    <property type="term" value="C:axoneme"/>
    <property type="evidence" value="ECO:0007669"/>
    <property type="project" value="TreeGrafter"/>
</dbReference>
<feature type="coiled-coil region" evidence="2">
    <location>
        <begin position="261"/>
        <end position="320"/>
    </location>
</feature>
<feature type="region of interest" description="Disordered" evidence="3">
    <location>
        <begin position="194"/>
        <end position="217"/>
    </location>
</feature>
<gene>
    <name evidence="5" type="ORF">GSONMT00068762001</name>
</gene>
<dbReference type="GO" id="GO:0003341">
    <property type="term" value="P:cilium movement"/>
    <property type="evidence" value="ECO:0007669"/>
    <property type="project" value="TreeGrafter"/>
</dbReference>
<evidence type="ECO:0000259" key="4">
    <source>
        <dbReference type="Pfam" id="PF21773"/>
    </source>
</evidence>
<protein>
    <recommendedName>
        <fullName evidence="4">ODAD1 central coiled coil region domain-containing protein</fullName>
    </recommendedName>
</protein>
<reference evidence="5" key="2">
    <citation type="submission" date="2014-03" db="EMBL/GenBank/DDBJ databases">
        <authorList>
            <person name="Genoscope - CEA"/>
        </authorList>
    </citation>
    <scope>NUCLEOTIDE SEQUENCE</scope>
</reference>
<proteinExistence type="predicted"/>